<keyword evidence="1" id="KW-0812">Transmembrane</keyword>
<reference evidence="3 4" key="1">
    <citation type="submission" date="2016-04" db="EMBL/GenBank/DDBJ databases">
        <title>Acidithiobacillus ferrooxidans genome sequencing and assembly.</title>
        <authorList>
            <person name="Zhou Z."/>
        </authorList>
    </citation>
    <scope>NUCLEOTIDE SEQUENCE [LARGE SCALE GENOMIC DNA]</scope>
    <source>
        <strain evidence="3 4">BY0502</strain>
    </source>
</reference>
<proteinExistence type="predicted"/>
<dbReference type="RefSeq" id="WP_064219356.1">
    <property type="nucleotide sequence ID" value="NZ_LVXZ01000116.1"/>
</dbReference>
<dbReference type="Proteomes" id="UP000078302">
    <property type="component" value="Unassembled WGS sequence"/>
</dbReference>
<dbReference type="Pfam" id="PF13116">
    <property type="entry name" value="YhdP"/>
    <property type="match status" value="1"/>
</dbReference>
<feature type="domain" description="YhdP central" evidence="2">
    <location>
        <begin position="13"/>
        <end position="1218"/>
    </location>
</feature>
<sequence>MPRLRLTFAGARRAGGWLLAIVPTVLVLPTVVFYLLLIPHLELLRPYVSQYLSRAWGAPVQVRGMRLGWNWGPSLELATLRVGPSAQPELALHGVHLRLFALPLLWGDLVARDFRVADGEVSVVQAANGGWQVAGQSLGRGGSPLPLVPLDLDWAHVDVQHLTLQWRPQLQAAPVSLQVRWQSSGGLRPRMQVRVRWSPQGLLRYSGVAHGVFTRPGRSSGSGNWILQSLPLPWLHLADPRLPMLSGNVSGSGRLQWRYGLPRTATGQFAVHDAGVDGKQWAQIHGHLGWVGTGSTGTLQLADLTGLAAQPLAMRVGLNWRHRLQWQVQTPLFPAALLRNVPEMVLPAQLRWIPQQRWQGSLRDLRFRSHSAEHHQPATWELQAVLHGIGVPPHGYWFGVQGLSGDLVLRPEVVKFHMVSPKLILDWPQHFAAPLHLQEISARIAARKTEADWTIQANPIAFKGPGHLHASLAVQGQQLRLKAQLDDMPATALADFVPQSGISPALRHWLLQAFQAGSLQHADLRWRGPWNHLPRQALGGHFSLRANFRHVTLHYAPHWPMATQVNAQLLWLGDRLSVQSHQGDIFGMPVASVSIDLNHLFAAHTSPLQVTLKTPIPLDKLLPFLRETPILEGKAVANMPLRLSGQGQLQLAFSIPFGAEKSQVDGRIDIRHAGAGWSGWQATGIQGPIYFQRDKIQVGGLQGIFAGGPVQASLRASQLATVPRLHFSLQGALQAADLPMPERWRTAFSGAVPYQGSGTLLNDELRFKGSADLRQSRSTLPAPLNWASGKGGSLTAQGHGNVAHRLQVNFNLPMGSAVLDWQREKSGWRWKAGAARLGGEIPPSLPSNGFSLRGLGDSLSVGPWLSMLKGGADRGTWPEIRFDLHWRHLRFLEQDWPDVQMRGRVAAEKKLYLQCASPRLSGVLQYAHAPQPMVPAQLHLDIQKLSIAAPTSSGSSSAILSQTLRGAAGNPLTLHTHIAQLDWRGHKVHDVLLDAGRSKTGWNISMLKGDWAGSQWDFKGSWQGAGVGQSTFQGNVRSNNIAPVLQDIGMDTLDYGRADYAGKLSWPGAPWDFSVAHLSGNIQSKLWNGRLGKLGTDISWLVFLNPTSLFQDVITFDYRPLFGSGLFFSKLFADFQVQDGVAHTRNLRLESSALEMKGVGAVDLTHRTMSMRLQVYPLQSFDLLLGHFPILGPALFGKSGKVLEWRYQVDGPWKHPVVRQVHAPAKVGGERP</sequence>
<dbReference type="InterPro" id="IPR025263">
    <property type="entry name" value="YhdP_central"/>
</dbReference>
<evidence type="ECO:0000313" key="4">
    <source>
        <dbReference type="Proteomes" id="UP000078302"/>
    </source>
</evidence>
<dbReference type="AlphaFoldDB" id="A0A179BHD8"/>
<feature type="transmembrane region" description="Helical" evidence="1">
    <location>
        <begin position="16"/>
        <end position="37"/>
    </location>
</feature>
<dbReference type="EMBL" id="LVXZ01000116">
    <property type="protein sequence ID" value="OAP90444.1"/>
    <property type="molecule type" value="Genomic_DNA"/>
</dbReference>
<accession>A0A179BHD8</accession>
<dbReference type="OrthoDB" id="8521382at2"/>
<comment type="caution">
    <text evidence="3">The sequence shown here is derived from an EMBL/GenBank/DDBJ whole genome shotgun (WGS) entry which is preliminary data.</text>
</comment>
<evidence type="ECO:0000256" key="1">
    <source>
        <dbReference type="SAM" id="Phobius"/>
    </source>
</evidence>
<evidence type="ECO:0000259" key="2">
    <source>
        <dbReference type="Pfam" id="PF13116"/>
    </source>
</evidence>
<dbReference type="PANTHER" id="PTHR38690">
    <property type="entry name" value="PROTEASE-RELATED"/>
    <property type="match status" value="1"/>
</dbReference>
<keyword evidence="1" id="KW-0472">Membrane</keyword>
<keyword evidence="1" id="KW-1133">Transmembrane helix</keyword>
<gene>
    <name evidence="3" type="ORF">A4H96_09440</name>
</gene>
<keyword evidence="4" id="KW-1185">Reference proteome</keyword>
<protein>
    <recommendedName>
        <fullName evidence="2">YhdP central domain-containing protein</fullName>
    </recommendedName>
</protein>
<organism evidence="3 4">
    <name type="scientific">Acidithiobacillus ferrooxidans</name>
    <name type="common">Thiobacillus ferrooxidans</name>
    <dbReference type="NCBI Taxonomy" id="920"/>
    <lineage>
        <taxon>Bacteria</taxon>
        <taxon>Pseudomonadati</taxon>
        <taxon>Pseudomonadota</taxon>
        <taxon>Acidithiobacillia</taxon>
        <taxon>Acidithiobacillales</taxon>
        <taxon>Acidithiobacillaceae</taxon>
        <taxon>Acidithiobacillus</taxon>
    </lineage>
</organism>
<dbReference type="InterPro" id="IPR011836">
    <property type="entry name" value="YhdP"/>
</dbReference>
<dbReference type="PANTHER" id="PTHR38690:SF1">
    <property type="entry name" value="PROTEASE"/>
    <property type="match status" value="1"/>
</dbReference>
<name>A0A179BHD8_ACIFR</name>
<evidence type="ECO:0000313" key="3">
    <source>
        <dbReference type="EMBL" id="OAP90444.1"/>
    </source>
</evidence>